<evidence type="ECO:0000313" key="2">
    <source>
        <dbReference type="Proteomes" id="UP001596116"/>
    </source>
</evidence>
<proteinExistence type="predicted"/>
<dbReference type="EMBL" id="JBHPON010000001">
    <property type="protein sequence ID" value="MFC6034026.1"/>
    <property type="molecule type" value="Genomic_DNA"/>
</dbReference>
<evidence type="ECO:0000313" key="1">
    <source>
        <dbReference type="EMBL" id="MFC6034026.1"/>
    </source>
</evidence>
<comment type="caution">
    <text evidence="1">The sequence shown here is derived from an EMBL/GenBank/DDBJ whole genome shotgun (WGS) entry which is preliminary data.</text>
</comment>
<dbReference type="Proteomes" id="UP001596116">
    <property type="component" value="Unassembled WGS sequence"/>
</dbReference>
<reference evidence="1 2" key="1">
    <citation type="submission" date="2024-09" db="EMBL/GenBank/DDBJ databases">
        <authorList>
            <person name="Zhang Z.-H."/>
        </authorList>
    </citation>
    <scope>NUCLEOTIDE SEQUENCE [LARGE SCALE GENOMIC DNA]</scope>
    <source>
        <strain evidence="1 2">HHTR114</strain>
    </source>
</reference>
<protein>
    <submittedName>
        <fullName evidence="1">Uncharacterized protein</fullName>
    </submittedName>
</protein>
<dbReference type="RefSeq" id="WP_379880680.1">
    <property type="nucleotide sequence ID" value="NZ_JBHPON010000001.1"/>
</dbReference>
<organism evidence="1 2">
    <name type="scientific">Hyphococcus aureus</name>
    <dbReference type="NCBI Taxonomy" id="2666033"/>
    <lineage>
        <taxon>Bacteria</taxon>
        <taxon>Pseudomonadati</taxon>
        <taxon>Pseudomonadota</taxon>
        <taxon>Alphaproteobacteria</taxon>
        <taxon>Parvularculales</taxon>
        <taxon>Parvularculaceae</taxon>
        <taxon>Hyphococcus</taxon>
    </lineage>
</organism>
<keyword evidence="2" id="KW-1185">Reference proteome</keyword>
<accession>A0ABW1KTQ9</accession>
<name>A0ABW1KTQ9_9PROT</name>
<sequence>MRIISGSDQELYIITPDNNVCSFVGQKPARANPLHDAAPRPARETIADAFMSACANFAGNLQRGAFRN</sequence>
<gene>
    <name evidence="1" type="ORF">ACFMB1_00645</name>
</gene>